<sequence>MIRSIFYRKSNDDAGLAGLLPFGFHVDGVHVMMVPMTIDETLLSPQIESICRRRRSCAGRRQAVLISEGCSNLRAAGARRADGGVYFV</sequence>
<organism evidence="1 2">
    <name type="scientific">Zophobas morio</name>
    <dbReference type="NCBI Taxonomy" id="2755281"/>
    <lineage>
        <taxon>Eukaryota</taxon>
        <taxon>Metazoa</taxon>
        <taxon>Ecdysozoa</taxon>
        <taxon>Arthropoda</taxon>
        <taxon>Hexapoda</taxon>
        <taxon>Insecta</taxon>
        <taxon>Pterygota</taxon>
        <taxon>Neoptera</taxon>
        <taxon>Endopterygota</taxon>
        <taxon>Coleoptera</taxon>
        <taxon>Polyphaga</taxon>
        <taxon>Cucujiformia</taxon>
        <taxon>Tenebrionidae</taxon>
        <taxon>Zophobas</taxon>
    </lineage>
</organism>
<accession>A0AA38M8R0</accession>
<dbReference type="AlphaFoldDB" id="A0AA38M8R0"/>
<comment type="caution">
    <text evidence="1">The sequence shown here is derived from an EMBL/GenBank/DDBJ whole genome shotgun (WGS) entry which is preliminary data.</text>
</comment>
<name>A0AA38M8R0_9CUCU</name>
<evidence type="ECO:0000313" key="1">
    <source>
        <dbReference type="EMBL" id="KAJ3647049.1"/>
    </source>
</evidence>
<proteinExistence type="predicted"/>
<keyword evidence="2" id="KW-1185">Reference proteome</keyword>
<dbReference type="EMBL" id="JALNTZ010000007">
    <property type="protein sequence ID" value="KAJ3647049.1"/>
    <property type="molecule type" value="Genomic_DNA"/>
</dbReference>
<gene>
    <name evidence="1" type="ORF">Zmor_024597</name>
</gene>
<dbReference type="Proteomes" id="UP001168821">
    <property type="component" value="Unassembled WGS sequence"/>
</dbReference>
<evidence type="ECO:0000313" key="2">
    <source>
        <dbReference type="Proteomes" id="UP001168821"/>
    </source>
</evidence>
<protein>
    <submittedName>
        <fullName evidence="1">Uncharacterized protein</fullName>
    </submittedName>
</protein>
<reference evidence="1" key="1">
    <citation type="journal article" date="2023" name="G3 (Bethesda)">
        <title>Whole genome assemblies of Zophobas morio and Tenebrio molitor.</title>
        <authorList>
            <person name="Kaur S."/>
            <person name="Stinson S.A."/>
            <person name="diCenzo G.C."/>
        </authorList>
    </citation>
    <scope>NUCLEOTIDE SEQUENCE</scope>
    <source>
        <strain evidence="1">QUZm001</strain>
    </source>
</reference>